<feature type="transmembrane region" description="Helical" evidence="2">
    <location>
        <begin position="30"/>
        <end position="52"/>
    </location>
</feature>
<evidence type="ECO:0000313" key="3">
    <source>
        <dbReference type="EMBL" id="PTL60496.1"/>
    </source>
</evidence>
<gene>
    <name evidence="3" type="ORF">C7Y72_13030</name>
</gene>
<keyword evidence="4" id="KW-1185">Reference proteome</keyword>
<organism evidence="3 4">
    <name type="scientific">Paraconexibacter algicola</name>
    <dbReference type="NCBI Taxonomy" id="2133960"/>
    <lineage>
        <taxon>Bacteria</taxon>
        <taxon>Bacillati</taxon>
        <taxon>Actinomycetota</taxon>
        <taxon>Thermoleophilia</taxon>
        <taxon>Solirubrobacterales</taxon>
        <taxon>Paraconexibacteraceae</taxon>
        <taxon>Paraconexibacter</taxon>
    </lineage>
</organism>
<dbReference type="Proteomes" id="UP000240739">
    <property type="component" value="Unassembled WGS sequence"/>
</dbReference>
<sequence>MSTAARTHGRQRLTGRDPGETHRTATPLELLYDLTFVVAFGVAADEFAHYVADDHVRTALLGFVFAVFAVSWAWINYSWFASAYDTDDWICRLAVMVQMAGVVIVALGIESVFDSIDEGDTLDNTVLVLGYVVMRVALLFLWLQAARHDPARRPTIMVYVRTLALAQVGWVALIVLELPLATAFAASAVLIAVEVSGPTLAERRGGTPWHAHHIAERYGLLVIITLGEGIIGTVAAMNAVVHGEDGWTTTAAVVVFAGIGMTFAAWWAYFSVPWALALERHRDRSFGWGYGHIAVFGGLAAMGGGLHVVAYLLEGKAKIGEVGVVLSVALPLALFLLALYAMVTAIFRSHDPLHLLLVALTVVVLLAGVGLAAAGVSVAVCLVVLMLAPIVTVVGYEVAGHRHLAAQLAD</sequence>
<name>A0A2T4UML7_9ACTN</name>
<dbReference type="OrthoDB" id="7698234at2"/>
<feature type="transmembrane region" description="Helical" evidence="2">
    <location>
        <begin position="89"/>
        <end position="113"/>
    </location>
</feature>
<evidence type="ECO:0008006" key="5">
    <source>
        <dbReference type="Google" id="ProtNLM"/>
    </source>
</evidence>
<proteinExistence type="predicted"/>
<feature type="transmembrane region" description="Helical" evidence="2">
    <location>
        <begin position="355"/>
        <end position="388"/>
    </location>
</feature>
<evidence type="ECO:0000256" key="2">
    <source>
        <dbReference type="SAM" id="Phobius"/>
    </source>
</evidence>
<dbReference type="Pfam" id="PF06772">
    <property type="entry name" value="LtrA"/>
    <property type="match status" value="1"/>
</dbReference>
<keyword evidence="2" id="KW-1133">Transmembrane helix</keyword>
<feature type="transmembrane region" description="Helical" evidence="2">
    <location>
        <begin position="290"/>
        <end position="313"/>
    </location>
</feature>
<feature type="transmembrane region" description="Helical" evidence="2">
    <location>
        <begin position="218"/>
        <end position="241"/>
    </location>
</feature>
<feature type="transmembrane region" description="Helical" evidence="2">
    <location>
        <begin position="319"/>
        <end position="343"/>
    </location>
</feature>
<dbReference type="EMBL" id="PYYB01000001">
    <property type="protein sequence ID" value="PTL60496.1"/>
    <property type="molecule type" value="Genomic_DNA"/>
</dbReference>
<feature type="transmembrane region" description="Helical" evidence="2">
    <location>
        <begin position="58"/>
        <end position="77"/>
    </location>
</feature>
<feature type="transmembrane region" description="Helical" evidence="2">
    <location>
        <begin position="247"/>
        <end position="269"/>
    </location>
</feature>
<dbReference type="InterPro" id="IPR010640">
    <property type="entry name" value="Low_temperature_requirement_A"/>
</dbReference>
<evidence type="ECO:0000256" key="1">
    <source>
        <dbReference type="SAM" id="MobiDB-lite"/>
    </source>
</evidence>
<protein>
    <recommendedName>
        <fullName evidence="5">Low temperature requirement protein A</fullName>
    </recommendedName>
</protein>
<comment type="caution">
    <text evidence="3">The sequence shown here is derived from an EMBL/GenBank/DDBJ whole genome shotgun (WGS) entry which is preliminary data.</text>
</comment>
<dbReference type="AlphaFoldDB" id="A0A2T4UML7"/>
<feature type="transmembrane region" description="Helical" evidence="2">
    <location>
        <begin position="155"/>
        <end position="174"/>
    </location>
</feature>
<dbReference type="PANTHER" id="PTHR36840:SF1">
    <property type="entry name" value="BLL5714 PROTEIN"/>
    <property type="match status" value="1"/>
</dbReference>
<feature type="transmembrane region" description="Helical" evidence="2">
    <location>
        <begin position="125"/>
        <end position="143"/>
    </location>
</feature>
<dbReference type="PANTHER" id="PTHR36840">
    <property type="entry name" value="BLL5714 PROTEIN"/>
    <property type="match status" value="1"/>
</dbReference>
<reference evidence="3 4" key="1">
    <citation type="submission" date="2018-03" db="EMBL/GenBank/DDBJ databases">
        <title>Aquarubrobacter algicola gen. nov., sp. nov., a novel actinobacterium isolated from shallow eutrophic lake during the end of cyanobacterial harmful algal blooms.</title>
        <authorList>
            <person name="Chun S.J."/>
        </authorList>
    </citation>
    <scope>NUCLEOTIDE SEQUENCE [LARGE SCALE GENOMIC DNA]</scope>
    <source>
        <strain evidence="3 4">Seoho-28</strain>
    </source>
</reference>
<dbReference type="RefSeq" id="WP_107569173.1">
    <property type="nucleotide sequence ID" value="NZ_PYYB01000001.1"/>
</dbReference>
<feature type="region of interest" description="Disordered" evidence="1">
    <location>
        <begin position="1"/>
        <end position="22"/>
    </location>
</feature>
<accession>A0A2T4UML7</accession>
<keyword evidence="2" id="KW-0472">Membrane</keyword>
<keyword evidence="2" id="KW-0812">Transmembrane</keyword>
<evidence type="ECO:0000313" key="4">
    <source>
        <dbReference type="Proteomes" id="UP000240739"/>
    </source>
</evidence>